<dbReference type="PANTHER" id="PTHR36701">
    <property type="entry name" value="EPOXYQUEUOSINE REDUCTASE QUEH"/>
    <property type="match status" value="1"/>
</dbReference>
<keyword evidence="13 17" id="KW-1015">Disulfide bond</keyword>
<feature type="binding site" evidence="17">
    <location>
        <position position="107"/>
    </location>
    <ligand>
        <name>[4Fe-4S] cluster</name>
        <dbReference type="ChEBI" id="CHEBI:49883"/>
    </ligand>
</feature>
<sequence length="197" mass="22090">MNKPDYNKLMYEEINKGGAAGKKLLLHACCAPCSTACLERLKGLMQVTVLFYNPNIETDEYLKRKAELMRFINETGWADFLDCDHQKEAYYAAVKGLEGEKEGGARCAKCFELRLGFTAKTAAEKGFDYFATTLTVSPLKNAQLINAIGGACAQRYGAKWLPTDFKKGDGYLRSCRLSEQYGLYRQNYCGCIFSQNT</sequence>
<evidence type="ECO:0000256" key="6">
    <source>
        <dbReference type="ARBA" id="ARBA00022485"/>
    </source>
</evidence>
<organism evidence="18 19">
    <name type="scientific">Candidatus Coproplasma avicola</name>
    <dbReference type="NCBI Taxonomy" id="2840744"/>
    <lineage>
        <taxon>Bacteria</taxon>
        <taxon>Bacillati</taxon>
        <taxon>Bacillota</taxon>
        <taxon>Clostridia</taxon>
        <taxon>Eubacteriales</taxon>
        <taxon>Candidatus Coproplasma</taxon>
    </lineage>
</organism>
<evidence type="ECO:0000256" key="7">
    <source>
        <dbReference type="ARBA" id="ARBA00022694"/>
    </source>
</evidence>
<evidence type="ECO:0000256" key="14">
    <source>
        <dbReference type="ARBA" id="ARBA00023284"/>
    </source>
</evidence>
<keyword evidence="8 17" id="KW-0479">Metal-binding</keyword>
<evidence type="ECO:0000256" key="15">
    <source>
        <dbReference type="ARBA" id="ARBA00031446"/>
    </source>
</evidence>
<evidence type="ECO:0000256" key="17">
    <source>
        <dbReference type="HAMAP-Rule" id="MF_02089"/>
    </source>
</evidence>
<comment type="catalytic activity">
    <reaction evidence="16 17">
        <text>epoxyqueuosine(34) in tRNA + AH2 = queuosine(34) in tRNA + A + H2O</text>
        <dbReference type="Rhea" id="RHEA:32159"/>
        <dbReference type="Rhea" id="RHEA-COMP:18571"/>
        <dbReference type="Rhea" id="RHEA-COMP:18582"/>
        <dbReference type="ChEBI" id="CHEBI:13193"/>
        <dbReference type="ChEBI" id="CHEBI:15377"/>
        <dbReference type="ChEBI" id="CHEBI:17499"/>
        <dbReference type="ChEBI" id="CHEBI:194431"/>
        <dbReference type="ChEBI" id="CHEBI:194443"/>
        <dbReference type="EC" id="1.17.99.6"/>
    </reaction>
</comment>
<reference evidence="18" key="2">
    <citation type="journal article" date="2021" name="PeerJ">
        <title>Extensive microbial diversity within the chicken gut microbiome revealed by metagenomics and culture.</title>
        <authorList>
            <person name="Gilroy R."/>
            <person name="Ravi A."/>
            <person name="Getino M."/>
            <person name="Pursley I."/>
            <person name="Horton D.L."/>
            <person name="Alikhan N.F."/>
            <person name="Baker D."/>
            <person name="Gharbi K."/>
            <person name="Hall N."/>
            <person name="Watson M."/>
            <person name="Adriaenssens E.M."/>
            <person name="Foster-Nyarko E."/>
            <person name="Jarju S."/>
            <person name="Secka A."/>
            <person name="Antonio M."/>
            <person name="Oren A."/>
            <person name="Chaudhuri R.R."/>
            <person name="La Ragione R."/>
            <person name="Hildebrand F."/>
            <person name="Pallen M.J."/>
        </authorList>
    </citation>
    <scope>NUCLEOTIDE SEQUENCE</scope>
    <source>
        <strain evidence="18">ChiW16-3235</strain>
    </source>
</reference>
<evidence type="ECO:0000256" key="13">
    <source>
        <dbReference type="ARBA" id="ARBA00023157"/>
    </source>
</evidence>
<keyword evidence="9 17" id="KW-0671">Queuosine biosynthesis</keyword>
<comment type="function">
    <text evidence="1 17">Catalyzes the conversion of epoxyqueuosine (oQ) to queuosine (Q), which is a hypermodified base found in the wobble positions of tRNA(Asp), tRNA(Asn), tRNA(His) and tRNA(Tyr).</text>
</comment>
<keyword evidence="11 17" id="KW-0408">Iron</keyword>
<evidence type="ECO:0000256" key="3">
    <source>
        <dbReference type="ARBA" id="ARBA00008207"/>
    </source>
</evidence>
<evidence type="ECO:0000313" key="19">
    <source>
        <dbReference type="Proteomes" id="UP000823913"/>
    </source>
</evidence>
<evidence type="ECO:0000256" key="5">
    <source>
        <dbReference type="ARBA" id="ARBA00016895"/>
    </source>
</evidence>
<evidence type="ECO:0000256" key="11">
    <source>
        <dbReference type="ARBA" id="ARBA00023004"/>
    </source>
</evidence>
<evidence type="ECO:0000256" key="10">
    <source>
        <dbReference type="ARBA" id="ARBA00023002"/>
    </source>
</evidence>
<evidence type="ECO:0000256" key="9">
    <source>
        <dbReference type="ARBA" id="ARBA00022785"/>
    </source>
</evidence>
<proteinExistence type="inferred from homology"/>
<protein>
    <recommendedName>
        <fullName evidence="5 17">Epoxyqueuosine reductase QueH</fullName>
        <ecNumber evidence="4 17">1.17.99.6</ecNumber>
    </recommendedName>
    <alternativeName>
        <fullName evidence="15 17">Queuosine biosynthesis protein QueH</fullName>
    </alternativeName>
</protein>
<dbReference type="EMBL" id="DVHK01000043">
    <property type="protein sequence ID" value="HIR66761.1"/>
    <property type="molecule type" value="Genomic_DNA"/>
</dbReference>
<dbReference type="GO" id="GO:0046872">
    <property type="term" value="F:metal ion binding"/>
    <property type="evidence" value="ECO:0007669"/>
    <property type="project" value="UniProtKB-KW"/>
</dbReference>
<dbReference type="Proteomes" id="UP000823913">
    <property type="component" value="Unassembled WGS sequence"/>
</dbReference>
<feature type="binding site" evidence="17">
    <location>
        <position position="110"/>
    </location>
    <ligand>
        <name>[4Fe-4S] cluster</name>
        <dbReference type="ChEBI" id="CHEBI:49883"/>
    </ligand>
</feature>
<evidence type="ECO:0000313" key="18">
    <source>
        <dbReference type="EMBL" id="HIR66761.1"/>
    </source>
</evidence>
<evidence type="ECO:0000256" key="4">
    <source>
        <dbReference type="ARBA" id="ARBA00012622"/>
    </source>
</evidence>
<evidence type="ECO:0000256" key="2">
    <source>
        <dbReference type="ARBA" id="ARBA00004691"/>
    </source>
</evidence>
<name>A0A9D1E5P9_9FIRM</name>
<dbReference type="EC" id="1.17.99.6" evidence="4 17"/>
<feature type="disulfide bond" description="Redox-active" evidence="17">
    <location>
        <begin position="189"/>
        <end position="191"/>
    </location>
</feature>
<dbReference type="GO" id="GO:0008616">
    <property type="term" value="P:tRNA queuosine(34) biosynthetic process"/>
    <property type="evidence" value="ECO:0007669"/>
    <property type="project" value="UniProtKB-UniRule"/>
</dbReference>
<evidence type="ECO:0000256" key="12">
    <source>
        <dbReference type="ARBA" id="ARBA00023014"/>
    </source>
</evidence>
<accession>A0A9D1E5P9</accession>
<dbReference type="GO" id="GO:0051539">
    <property type="term" value="F:4 iron, 4 sulfur cluster binding"/>
    <property type="evidence" value="ECO:0007669"/>
    <property type="project" value="UniProtKB-UniRule"/>
</dbReference>
<keyword evidence="12 17" id="KW-0411">Iron-sulfur</keyword>
<dbReference type="AlphaFoldDB" id="A0A9D1E5P9"/>
<dbReference type="Pfam" id="PF02677">
    <property type="entry name" value="QueH"/>
    <property type="match status" value="1"/>
</dbReference>
<feature type="binding site" evidence="17">
    <location>
        <position position="29"/>
    </location>
    <ligand>
        <name>[4Fe-4S] cluster</name>
        <dbReference type="ChEBI" id="CHEBI:49883"/>
    </ligand>
</feature>
<dbReference type="GO" id="GO:0052693">
    <property type="term" value="F:epoxyqueuosine reductase activity"/>
    <property type="evidence" value="ECO:0007669"/>
    <property type="project" value="UniProtKB-UniRule"/>
</dbReference>
<reference evidence="18" key="1">
    <citation type="submission" date="2020-10" db="EMBL/GenBank/DDBJ databases">
        <authorList>
            <person name="Gilroy R."/>
        </authorList>
    </citation>
    <scope>NUCLEOTIDE SEQUENCE</scope>
    <source>
        <strain evidence="18">ChiW16-3235</strain>
    </source>
</reference>
<dbReference type="PANTHER" id="PTHR36701:SF1">
    <property type="entry name" value="EPOXYQUEUOSINE REDUCTASE QUEH"/>
    <property type="match status" value="1"/>
</dbReference>
<keyword evidence="10 17" id="KW-0560">Oxidoreductase</keyword>
<dbReference type="HAMAP" id="MF_02089">
    <property type="entry name" value="QueH"/>
    <property type="match status" value="1"/>
</dbReference>
<evidence type="ECO:0000256" key="1">
    <source>
        <dbReference type="ARBA" id="ARBA00002268"/>
    </source>
</evidence>
<comment type="pathway">
    <text evidence="2 17">tRNA modification; tRNA-queuosine biosynthesis.</text>
</comment>
<evidence type="ECO:0000256" key="8">
    <source>
        <dbReference type="ARBA" id="ARBA00022723"/>
    </source>
</evidence>
<keyword evidence="14 17" id="KW-0676">Redox-active center</keyword>
<keyword evidence="7 17" id="KW-0819">tRNA processing</keyword>
<feature type="binding site" evidence="17">
    <location>
        <position position="30"/>
    </location>
    <ligand>
        <name>[4Fe-4S] cluster</name>
        <dbReference type="ChEBI" id="CHEBI:49883"/>
    </ligand>
</feature>
<comment type="similarity">
    <text evidence="3 17">Belongs to the QueH family.</text>
</comment>
<comment type="caution">
    <text evidence="18">The sequence shown here is derived from an EMBL/GenBank/DDBJ whole genome shotgun (WGS) entry which is preliminary data.</text>
</comment>
<keyword evidence="6 17" id="KW-0004">4Fe-4S</keyword>
<dbReference type="InterPro" id="IPR003828">
    <property type="entry name" value="QueH"/>
</dbReference>
<evidence type="ECO:0000256" key="16">
    <source>
        <dbReference type="ARBA" id="ARBA00047415"/>
    </source>
</evidence>
<gene>
    <name evidence="17" type="primary">queH</name>
    <name evidence="18" type="ORF">IAB94_01790</name>
</gene>